<dbReference type="RefSeq" id="WP_097553241.1">
    <property type="nucleotide sequence ID" value="NZ_PCMW01000007.1"/>
</dbReference>
<keyword evidence="3" id="KW-0540">Nuclease</keyword>
<reference evidence="7 8" key="1">
    <citation type="submission" date="2017-09" db="EMBL/GenBank/DDBJ databases">
        <title>Whole genomes of Flavobacteriaceae.</title>
        <authorList>
            <person name="Stine C."/>
            <person name="Li C."/>
            <person name="Tadesse D."/>
        </authorList>
    </citation>
    <scope>NUCLEOTIDE SEQUENCE [LARGE SCALE GENOMIC DNA]</scope>
    <source>
        <strain evidence="7 8">ATCC 35036</strain>
    </source>
</reference>
<keyword evidence="5" id="KW-0378">Hydrolase</keyword>
<dbReference type="NCBIfam" id="TIGR02116">
    <property type="entry name" value="toxin_Txe_YoeB"/>
    <property type="match status" value="1"/>
</dbReference>
<evidence type="ECO:0000256" key="6">
    <source>
        <dbReference type="ARBA" id="ARBA00030388"/>
    </source>
</evidence>
<dbReference type="SUPFAM" id="SSF143011">
    <property type="entry name" value="RelE-like"/>
    <property type="match status" value="1"/>
</dbReference>
<evidence type="ECO:0000256" key="2">
    <source>
        <dbReference type="ARBA" id="ARBA00022649"/>
    </source>
</evidence>
<dbReference type="Proteomes" id="UP000220828">
    <property type="component" value="Unassembled WGS sequence"/>
</dbReference>
<sequence>MGKFRIEVEELAKKDFIKIYKSGDKPSIIKLEKMIKELEIHPTTGIGNPELLKHHLSGYWSRRINKKDRLIYQIIEQPESLVVIIAALGHY</sequence>
<dbReference type="GO" id="GO:0016787">
    <property type="term" value="F:hydrolase activity"/>
    <property type="evidence" value="ECO:0007669"/>
    <property type="project" value="UniProtKB-KW"/>
</dbReference>
<comment type="similarity">
    <text evidence="1">Belongs to the YoeB family.</text>
</comment>
<accession>A0A2H3KEP3</accession>
<dbReference type="InterPro" id="IPR035093">
    <property type="entry name" value="RelE/ParE_toxin_dom_sf"/>
</dbReference>
<dbReference type="Gene3D" id="3.30.2310.20">
    <property type="entry name" value="RelE-like"/>
    <property type="match status" value="1"/>
</dbReference>
<name>A0A2H3KEP3_9FLAO</name>
<proteinExistence type="inferred from homology"/>
<dbReference type="PANTHER" id="PTHR38039:SF1">
    <property type="entry name" value="TOXIN YOEB"/>
    <property type="match status" value="1"/>
</dbReference>
<organism evidence="7 8">
    <name type="scientific">Flavobacterium branchiophilum</name>
    <dbReference type="NCBI Taxonomy" id="55197"/>
    <lineage>
        <taxon>Bacteria</taxon>
        <taxon>Pseudomonadati</taxon>
        <taxon>Bacteroidota</taxon>
        <taxon>Flavobacteriia</taxon>
        <taxon>Flavobacteriales</taxon>
        <taxon>Flavobacteriaceae</taxon>
        <taxon>Flavobacterium</taxon>
    </lineage>
</organism>
<dbReference type="EMBL" id="PCMW01000007">
    <property type="protein sequence ID" value="PDS26830.1"/>
    <property type="molecule type" value="Genomic_DNA"/>
</dbReference>
<keyword evidence="4" id="KW-0255">Endonuclease</keyword>
<evidence type="ECO:0000256" key="3">
    <source>
        <dbReference type="ARBA" id="ARBA00022722"/>
    </source>
</evidence>
<dbReference type="GO" id="GO:0006401">
    <property type="term" value="P:RNA catabolic process"/>
    <property type="evidence" value="ECO:0007669"/>
    <property type="project" value="InterPro"/>
</dbReference>
<evidence type="ECO:0000256" key="4">
    <source>
        <dbReference type="ARBA" id="ARBA00022759"/>
    </source>
</evidence>
<dbReference type="PANTHER" id="PTHR38039">
    <property type="entry name" value="TOXIN YOEB"/>
    <property type="match status" value="1"/>
</dbReference>
<gene>
    <name evidence="7" type="ORF">B0A77_01035</name>
</gene>
<evidence type="ECO:0000313" key="8">
    <source>
        <dbReference type="Proteomes" id="UP000220828"/>
    </source>
</evidence>
<dbReference type="GO" id="GO:0004519">
    <property type="term" value="F:endonuclease activity"/>
    <property type="evidence" value="ECO:0007669"/>
    <property type="project" value="UniProtKB-KW"/>
</dbReference>
<comment type="caution">
    <text evidence="7">The sequence shown here is derived from an EMBL/GenBank/DDBJ whole genome shotgun (WGS) entry which is preliminary data.</text>
</comment>
<dbReference type="InterPro" id="IPR009614">
    <property type="entry name" value="YoeB_toxin"/>
</dbReference>
<dbReference type="OrthoDB" id="9801102at2"/>
<evidence type="ECO:0000256" key="1">
    <source>
        <dbReference type="ARBA" id="ARBA00008172"/>
    </source>
</evidence>
<evidence type="ECO:0000313" key="7">
    <source>
        <dbReference type="EMBL" id="PDS26830.1"/>
    </source>
</evidence>
<protein>
    <recommendedName>
        <fullName evidence="6">Putative mRNA interferase YoeB</fullName>
    </recommendedName>
</protein>
<keyword evidence="2" id="KW-1277">Toxin-antitoxin system</keyword>
<evidence type="ECO:0000256" key="5">
    <source>
        <dbReference type="ARBA" id="ARBA00022801"/>
    </source>
</evidence>
<dbReference type="AlphaFoldDB" id="A0A2H3KEP3"/>
<dbReference type="Pfam" id="PF06769">
    <property type="entry name" value="YoeB_toxin"/>
    <property type="match status" value="1"/>
</dbReference>